<evidence type="ECO:0000313" key="3">
    <source>
        <dbReference type="EMBL" id="MBM9507100.1"/>
    </source>
</evidence>
<accession>A0ABS2TUU4</accession>
<organism evidence="3 4">
    <name type="scientific">Actinacidiphila acididurans</name>
    <dbReference type="NCBI Taxonomy" id="2784346"/>
    <lineage>
        <taxon>Bacteria</taxon>
        <taxon>Bacillati</taxon>
        <taxon>Actinomycetota</taxon>
        <taxon>Actinomycetes</taxon>
        <taxon>Kitasatosporales</taxon>
        <taxon>Streptomycetaceae</taxon>
        <taxon>Actinacidiphila</taxon>
    </lineage>
</organism>
<gene>
    <name evidence="3" type="ORF">ITX44_21715</name>
</gene>
<dbReference type="InterPro" id="IPR045924">
    <property type="entry name" value="DUF6343"/>
</dbReference>
<keyword evidence="4" id="KW-1185">Reference proteome</keyword>
<sequence>MSAMRRTGYEPTQARSPLRLRLGLALCGLVWGIAAAVGFAAFHQPGWAAVCAVIAALAALDAALVIRHIRQGPHYQPGRSIPPYRPVDSERRGRRHRVGQGPQGPYDRRSR</sequence>
<comment type="caution">
    <text evidence="3">The sequence shown here is derived from an EMBL/GenBank/DDBJ whole genome shotgun (WGS) entry which is preliminary data.</text>
</comment>
<proteinExistence type="predicted"/>
<keyword evidence="2" id="KW-0472">Membrane</keyword>
<feature type="region of interest" description="Disordered" evidence="1">
    <location>
        <begin position="73"/>
        <end position="111"/>
    </location>
</feature>
<name>A0ABS2TUU4_9ACTN</name>
<dbReference type="Pfam" id="PF19870">
    <property type="entry name" value="DUF6343"/>
    <property type="match status" value="1"/>
</dbReference>
<reference evidence="3 4" key="1">
    <citation type="submission" date="2021-01" db="EMBL/GenBank/DDBJ databases">
        <title>Streptomyces acididurans sp. nov., isolated from a peat swamp forest soil.</title>
        <authorList>
            <person name="Chantavorakit T."/>
            <person name="Duangmal K."/>
        </authorList>
    </citation>
    <scope>NUCLEOTIDE SEQUENCE [LARGE SCALE GENOMIC DNA]</scope>
    <source>
        <strain evidence="3 4">KK5PA1</strain>
    </source>
</reference>
<evidence type="ECO:0000256" key="2">
    <source>
        <dbReference type="SAM" id="Phobius"/>
    </source>
</evidence>
<evidence type="ECO:0000256" key="1">
    <source>
        <dbReference type="SAM" id="MobiDB-lite"/>
    </source>
</evidence>
<protein>
    <recommendedName>
        <fullName evidence="5">DUF2530 domain-containing protein</fullName>
    </recommendedName>
</protein>
<keyword evidence="2" id="KW-0812">Transmembrane</keyword>
<keyword evidence="2" id="KW-1133">Transmembrane helix</keyword>
<feature type="transmembrane region" description="Helical" evidence="2">
    <location>
        <begin position="20"/>
        <end position="41"/>
    </location>
</feature>
<feature type="transmembrane region" description="Helical" evidence="2">
    <location>
        <begin position="47"/>
        <end position="66"/>
    </location>
</feature>
<dbReference type="EMBL" id="JADKYB010000011">
    <property type="protein sequence ID" value="MBM9507100.1"/>
    <property type="molecule type" value="Genomic_DNA"/>
</dbReference>
<dbReference type="Proteomes" id="UP000749040">
    <property type="component" value="Unassembled WGS sequence"/>
</dbReference>
<evidence type="ECO:0008006" key="5">
    <source>
        <dbReference type="Google" id="ProtNLM"/>
    </source>
</evidence>
<evidence type="ECO:0000313" key="4">
    <source>
        <dbReference type="Proteomes" id="UP000749040"/>
    </source>
</evidence>